<dbReference type="Proteomes" id="UP001224775">
    <property type="component" value="Unassembled WGS sequence"/>
</dbReference>
<gene>
    <name evidence="1" type="ORF">QTG54_012018</name>
</gene>
<comment type="caution">
    <text evidence="1">The sequence shown here is derived from an EMBL/GenBank/DDBJ whole genome shotgun (WGS) entry which is preliminary data.</text>
</comment>
<dbReference type="AlphaFoldDB" id="A0AAD8Y077"/>
<keyword evidence="2" id="KW-1185">Reference proteome</keyword>
<evidence type="ECO:0000313" key="1">
    <source>
        <dbReference type="EMBL" id="KAK1737151.1"/>
    </source>
</evidence>
<organism evidence="1 2">
    <name type="scientific">Skeletonema marinoi</name>
    <dbReference type="NCBI Taxonomy" id="267567"/>
    <lineage>
        <taxon>Eukaryota</taxon>
        <taxon>Sar</taxon>
        <taxon>Stramenopiles</taxon>
        <taxon>Ochrophyta</taxon>
        <taxon>Bacillariophyta</taxon>
        <taxon>Coscinodiscophyceae</taxon>
        <taxon>Thalassiosirophycidae</taxon>
        <taxon>Thalassiosirales</taxon>
        <taxon>Skeletonemataceae</taxon>
        <taxon>Skeletonema</taxon>
        <taxon>Skeletonema marinoi-dohrnii complex</taxon>
    </lineage>
</organism>
<proteinExistence type="predicted"/>
<dbReference type="EMBL" id="JATAAI010000026">
    <property type="protein sequence ID" value="KAK1737151.1"/>
    <property type="molecule type" value="Genomic_DNA"/>
</dbReference>
<feature type="non-terminal residue" evidence="1">
    <location>
        <position position="294"/>
    </location>
</feature>
<sequence length="294" mass="32947">MRFCTSVNLCTDADYCLASAPLEARNYVLACYAVSLIQGNTILGGSVKHATLNGYIKAVVDMHTDRQLTSPRLVEKDLVSPLLDAVKRYESVPNRRDMIYDSMVSHMLQVTAGLQDDCLHSAILDWIILGRYGGFRQSEWCQTSQSIAMTRPSLALTVQEPLAFIPSDFAFFDSEGRPLPDVEDDSVDMVELTWRFQKNSNNGERIPFKRDYSSPDLCPVLAAVRIRRRAARLGIHSASTLAVYSDPKSVTGYSYITANQTAAFLRTTAQKVFMLDSKDDRLQRWSCHSLRVTA</sequence>
<evidence type="ECO:0000313" key="2">
    <source>
        <dbReference type="Proteomes" id="UP001224775"/>
    </source>
</evidence>
<name>A0AAD8Y077_9STRA</name>
<accession>A0AAD8Y077</accession>
<protein>
    <submittedName>
        <fullName evidence="1">Uncharacterized protein</fullName>
    </submittedName>
</protein>
<reference evidence="1" key="1">
    <citation type="submission" date="2023-06" db="EMBL/GenBank/DDBJ databases">
        <title>Survivors Of The Sea: Transcriptome response of Skeletonema marinoi to long-term dormancy.</title>
        <authorList>
            <person name="Pinder M.I.M."/>
            <person name="Kourtchenko O."/>
            <person name="Robertson E.K."/>
            <person name="Larsson T."/>
            <person name="Maumus F."/>
            <person name="Osuna-Cruz C.M."/>
            <person name="Vancaester E."/>
            <person name="Stenow R."/>
            <person name="Vandepoele K."/>
            <person name="Ploug H."/>
            <person name="Bruchert V."/>
            <person name="Godhe A."/>
            <person name="Topel M."/>
        </authorList>
    </citation>
    <scope>NUCLEOTIDE SEQUENCE</scope>
    <source>
        <strain evidence="1">R05AC</strain>
    </source>
</reference>